<organism evidence="12 13">
    <name type="scientific">Aromia moschata</name>
    <dbReference type="NCBI Taxonomy" id="1265417"/>
    <lineage>
        <taxon>Eukaryota</taxon>
        <taxon>Metazoa</taxon>
        <taxon>Ecdysozoa</taxon>
        <taxon>Arthropoda</taxon>
        <taxon>Hexapoda</taxon>
        <taxon>Insecta</taxon>
        <taxon>Pterygota</taxon>
        <taxon>Neoptera</taxon>
        <taxon>Endopterygota</taxon>
        <taxon>Coleoptera</taxon>
        <taxon>Polyphaga</taxon>
        <taxon>Cucujiformia</taxon>
        <taxon>Chrysomeloidea</taxon>
        <taxon>Cerambycidae</taxon>
        <taxon>Cerambycinae</taxon>
        <taxon>Callichromatini</taxon>
        <taxon>Aromia</taxon>
    </lineage>
</organism>
<dbReference type="Pfam" id="PF00232">
    <property type="entry name" value="Glyco_hydro_1"/>
    <property type="match status" value="1"/>
</dbReference>
<evidence type="ECO:0000256" key="5">
    <source>
        <dbReference type="ARBA" id="ARBA00022801"/>
    </source>
</evidence>
<proteinExistence type="inferred from homology"/>
<dbReference type="Pfam" id="PF24576">
    <property type="entry name" value="IR75A_N"/>
    <property type="match status" value="1"/>
</dbReference>
<dbReference type="EMBL" id="JAPWTK010000304">
    <property type="protein sequence ID" value="KAJ8943035.1"/>
    <property type="molecule type" value="Genomic_DNA"/>
</dbReference>
<feature type="transmembrane region" description="Helical" evidence="9">
    <location>
        <begin position="489"/>
        <end position="514"/>
    </location>
</feature>
<dbReference type="FunFam" id="3.20.20.80:FF:000013">
    <property type="entry name" value="lactase-phlorizin hydrolase"/>
    <property type="match status" value="1"/>
</dbReference>
<name>A0AAV8XWZ3_9CUCU</name>
<comment type="similarity">
    <text evidence="2">Belongs to the glycosyl hydrolase 1 family.</text>
</comment>
<dbReference type="EC" id="3.2.1.21" evidence="4"/>
<dbReference type="PANTHER" id="PTHR10353">
    <property type="entry name" value="GLYCOSYL HYDROLASE"/>
    <property type="match status" value="1"/>
</dbReference>
<dbReference type="InterPro" id="IPR001360">
    <property type="entry name" value="Glyco_hydro_1"/>
</dbReference>
<evidence type="ECO:0000313" key="13">
    <source>
        <dbReference type="Proteomes" id="UP001162162"/>
    </source>
</evidence>
<evidence type="ECO:0000256" key="2">
    <source>
        <dbReference type="ARBA" id="ARBA00010838"/>
    </source>
</evidence>
<evidence type="ECO:0000259" key="10">
    <source>
        <dbReference type="Pfam" id="PF00060"/>
    </source>
</evidence>
<keyword evidence="6" id="KW-0325">Glycoprotein</keyword>
<dbReference type="Proteomes" id="UP001162162">
    <property type="component" value="Unassembled WGS sequence"/>
</dbReference>
<dbReference type="GO" id="GO:0005975">
    <property type="term" value="P:carbohydrate metabolic process"/>
    <property type="evidence" value="ECO:0007669"/>
    <property type="project" value="InterPro"/>
</dbReference>
<evidence type="ECO:0000256" key="9">
    <source>
        <dbReference type="SAM" id="Phobius"/>
    </source>
</evidence>
<feature type="non-terminal residue" evidence="12">
    <location>
        <position position="1"/>
    </location>
</feature>
<feature type="transmembrane region" description="Helical" evidence="9">
    <location>
        <begin position="299"/>
        <end position="324"/>
    </location>
</feature>
<protein>
    <recommendedName>
        <fullName evidence="4">beta-glucosidase</fullName>
        <ecNumber evidence="4">3.2.1.21</ecNumber>
    </recommendedName>
</protein>
<feature type="domain" description="Ionotropic glutamate receptor C-terminal" evidence="10">
    <location>
        <begin position="232"/>
        <end position="496"/>
    </location>
</feature>
<comment type="caution">
    <text evidence="12">The sequence shown here is derived from an EMBL/GenBank/DDBJ whole genome shotgun (WGS) entry which is preliminary data.</text>
</comment>
<dbReference type="PROSITE" id="PS00572">
    <property type="entry name" value="GLYCOSYL_HYDROL_F1_1"/>
    <property type="match status" value="1"/>
</dbReference>
<evidence type="ECO:0000256" key="8">
    <source>
        <dbReference type="PROSITE-ProRule" id="PRU10055"/>
    </source>
</evidence>
<feature type="active site" description="Nucleophile" evidence="8">
    <location>
        <position position="894"/>
    </location>
</feature>
<gene>
    <name evidence="12" type="ORF">NQ318_022579</name>
</gene>
<dbReference type="Gene3D" id="1.10.287.70">
    <property type="match status" value="1"/>
</dbReference>
<evidence type="ECO:0000256" key="6">
    <source>
        <dbReference type="ARBA" id="ARBA00023180"/>
    </source>
</evidence>
<dbReference type="InterPro" id="IPR057074">
    <property type="entry name" value="IR75A_N"/>
</dbReference>
<keyword evidence="9" id="KW-1133">Transmembrane helix</keyword>
<comment type="similarity">
    <text evidence="1">Belongs to the glutamate-gated ion channel (TC 1.A.10.1) family.</text>
</comment>
<feature type="transmembrane region" description="Helical" evidence="9">
    <location>
        <begin position="234"/>
        <end position="253"/>
    </location>
</feature>
<dbReference type="SUPFAM" id="SSF51445">
    <property type="entry name" value="(Trans)glycosidases"/>
    <property type="match status" value="1"/>
</dbReference>
<dbReference type="InterPro" id="IPR017853">
    <property type="entry name" value="GH"/>
</dbReference>
<keyword evidence="13" id="KW-1185">Reference proteome</keyword>
<evidence type="ECO:0000256" key="1">
    <source>
        <dbReference type="ARBA" id="ARBA00008685"/>
    </source>
</evidence>
<dbReference type="GO" id="GO:0008422">
    <property type="term" value="F:beta-glucosidase activity"/>
    <property type="evidence" value="ECO:0007669"/>
    <property type="project" value="TreeGrafter"/>
</dbReference>
<dbReference type="Gene3D" id="3.20.20.80">
    <property type="entry name" value="Glycosidases"/>
    <property type="match status" value="1"/>
</dbReference>
<reference evidence="12" key="1">
    <citation type="journal article" date="2023" name="Insect Mol. Biol.">
        <title>Genome sequencing provides insights into the evolution of gene families encoding plant cell wall-degrading enzymes in longhorned beetles.</title>
        <authorList>
            <person name="Shin N.R."/>
            <person name="Okamura Y."/>
            <person name="Kirsch R."/>
            <person name="Pauchet Y."/>
        </authorList>
    </citation>
    <scope>NUCLEOTIDE SEQUENCE</scope>
    <source>
        <strain evidence="12">AMC_N1</strain>
    </source>
</reference>
<dbReference type="GO" id="GO:0016020">
    <property type="term" value="C:membrane"/>
    <property type="evidence" value="ECO:0007669"/>
    <property type="project" value="InterPro"/>
</dbReference>
<evidence type="ECO:0000313" key="12">
    <source>
        <dbReference type="EMBL" id="KAJ8943035.1"/>
    </source>
</evidence>
<feature type="transmembrane region" description="Helical" evidence="9">
    <location>
        <begin position="273"/>
        <end position="293"/>
    </location>
</feature>
<keyword evidence="5" id="KW-0378">Hydrolase</keyword>
<dbReference type="Pfam" id="PF00060">
    <property type="entry name" value="Lig_chan"/>
    <property type="match status" value="1"/>
</dbReference>
<dbReference type="GO" id="GO:0015276">
    <property type="term" value="F:ligand-gated monoatomic ion channel activity"/>
    <property type="evidence" value="ECO:0007669"/>
    <property type="project" value="InterPro"/>
</dbReference>
<keyword evidence="7" id="KW-0326">Glycosidase</keyword>
<dbReference type="AlphaFoldDB" id="A0AAV8XWZ3"/>
<dbReference type="InterPro" id="IPR001320">
    <property type="entry name" value="Iontro_rcpt_C"/>
</dbReference>
<comment type="subunit">
    <text evidence="3">Homodimer.</text>
</comment>
<evidence type="ECO:0000256" key="4">
    <source>
        <dbReference type="ARBA" id="ARBA00012744"/>
    </source>
</evidence>
<sequence>CKHFVFIEKIDIFKQLSKFHLQFLFVDVSNALEKLKTVLHRDYYRLGVVLDGDCENFTGFVNEYVDKKYFYETYHWLIASSSEETVLAALEKVKLNVNSDVHLVVPLENGTYTIVDVYNPAFEHGGKLIKKEIGYYNRNDGYIVKIRGNKYWERRNMTGATFKSAVVIPHLDKPLKEYLSNDGNRRINSMHRFQTACVNHCKDFFNFRSTFIYRRPKPKPKSYEIFLKPLETQVWISISVIMVVITITLKIIFRNELSVRPKRNGSIDSSWSFLFLFTLGAFCQQGATCYPKLFSSRIASVFVFLFCILIYQFYSASIVSYLLMDPPRTINNLRDLVDSDLRVGIEDILIDRNYFVQTTDPDAISLYRTKIEEPFNNNSGFYLPNVGLELVKNGGFAFHVETSTAYPIIEETFSNELICELEEIKMYKIQPMHTNLQKTSPFKDMLNYCMLKLAENGNIHRLRKYWDARQPTCIEAAKKIEIHVNIHEFSCGLIVLSYGICCSLIFLAMEIVYVKRNAIILKLKILEKPTIYPFVDSKVSAWNEDGKGENVWDYLLHNYPELSTDGSNGDVACDSYHKYKEDVALLKYLGVDHYRFSISWSRILPEGFSYKINDAGVQYYKNLIKELKDNGIEPLVTIFHWDTPQPIHEAGGWTSEFVVDYFADYARVCFKLFGDDVKYWITFNEPKQICQQGYGAGVKAPAVKSPGIGEYLCAHNVIKSHAKAWRIYDEEFRSTQNGIVGITIDTPWFEPNTTSDEDVMAAERQLQFEFGWYANPIFNGDYPEIMKIRVAMRSKLEGFTTSRLPAFTEEEIVYINGTYDFLGLNHYSSYYTTTVPEPEIGDPSWEKDTAVEDFQDPSWSGSASEWVKFTPWGLRKLLKWIKDTYHDPPIIITENGISDNGTLGADMDDESLRTHYVKYYLSNIRDAMEKDVVNVFGYTVWSLLDNLEWTKGFTEKFGLYQVDFNNPNRTRTAKKSATFYKNVINTRCLLDSCEE</sequence>
<dbReference type="PRINTS" id="PR00131">
    <property type="entry name" value="GLHYDRLASE1"/>
</dbReference>
<evidence type="ECO:0000256" key="7">
    <source>
        <dbReference type="ARBA" id="ARBA00023295"/>
    </source>
</evidence>
<accession>A0AAV8XWZ3</accession>
<dbReference type="InterPro" id="IPR018120">
    <property type="entry name" value="Glyco_hydro_1_AS"/>
</dbReference>
<evidence type="ECO:0000256" key="3">
    <source>
        <dbReference type="ARBA" id="ARBA00011738"/>
    </source>
</evidence>
<keyword evidence="9" id="KW-0812">Transmembrane</keyword>
<dbReference type="PANTHER" id="PTHR10353:SF36">
    <property type="entry name" value="LP05116P"/>
    <property type="match status" value="1"/>
</dbReference>
<keyword evidence="9" id="KW-0472">Membrane</keyword>
<evidence type="ECO:0000259" key="11">
    <source>
        <dbReference type="Pfam" id="PF24576"/>
    </source>
</evidence>
<dbReference type="SUPFAM" id="SSF53850">
    <property type="entry name" value="Periplasmic binding protein-like II"/>
    <property type="match status" value="1"/>
</dbReference>
<feature type="domain" description="Ionotropic receptor 75a N-terminal" evidence="11">
    <location>
        <begin position="17"/>
        <end position="166"/>
    </location>
</feature>